<dbReference type="Pfam" id="PF09335">
    <property type="entry name" value="VTT_dom"/>
    <property type="match status" value="1"/>
</dbReference>
<dbReference type="PANTHER" id="PTHR30353:SF15">
    <property type="entry name" value="INNER MEMBRANE PROTEIN YABI"/>
    <property type="match status" value="1"/>
</dbReference>
<dbReference type="InterPro" id="IPR036938">
    <property type="entry name" value="PAP2/HPO_sf"/>
</dbReference>
<evidence type="ECO:0000256" key="7">
    <source>
        <dbReference type="SAM" id="Phobius"/>
    </source>
</evidence>
<feature type="transmembrane region" description="Helical" evidence="7">
    <location>
        <begin position="20"/>
        <end position="43"/>
    </location>
</feature>
<feature type="domain" description="VTT" evidence="9">
    <location>
        <begin position="42"/>
        <end position="165"/>
    </location>
</feature>
<dbReference type="PANTHER" id="PTHR30353">
    <property type="entry name" value="INNER MEMBRANE PROTEIN DEDA-RELATED"/>
    <property type="match status" value="1"/>
</dbReference>
<dbReference type="PATRIC" id="fig|448.7.peg.1174"/>
<feature type="transmembrane region" description="Helical" evidence="7">
    <location>
        <begin position="369"/>
        <end position="386"/>
    </location>
</feature>
<evidence type="ECO:0000313" key="12">
    <source>
        <dbReference type="Proteomes" id="UP000054773"/>
    </source>
</evidence>
<feature type="domain" description="LssY-like C-terminal" evidence="10">
    <location>
        <begin position="504"/>
        <end position="615"/>
    </location>
</feature>
<dbReference type="AlphaFoldDB" id="A0A0W0TQX2"/>
<dbReference type="InterPro" id="IPR025902">
    <property type="entry name" value="LssY-like-C_dom"/>
</dbReference>
<feature type="transmembrane region" description="Helical" evidence="7">
    <location>
        <begin position="454"/>
        <end position="475"/>
    </location>
</feature>
<organism evidence="11 12">
    <name type="scientific">Legionella erythra</name>
    <dbReference type="NCBI Taxonomy" id="448"/>
    <lineage>
        <taxon>Bacteria</taxon>
        <taxon>Pseudomonadati</taxon>
        <taxon>Pseudomonadota</taxon>
        <taxon>Gammaproteobacteria</taxon>
        <taxon>Legionellales</taxon>
        <taxon>Legionellaceae</taxon>
        <taxon>Legionella</taxon>
    </lineage>
</organism>
<proteinExistence type="inferred from homology"/>
<feature type="transmembrane region" description="Helical" evidence="7">
    <location>
        <begin position="183"/>
        <end position="205"/>
    </location>
</feature>
<comment type="similarity">
    <text evidence="2">Belongs to the DedA family.</text>
</comment>
<evidence type="ECO:0000259" key="10">
    <source>
        <dbReference type="Pfam" id="PF14067"/>
    </source>
</evidence>
<feature type="domain" description="Phosphatidic acid phosphatase type 2/haloperoxidase" evidence="8">
    <location>
        <begin position="364"/>
        <end position="444"/>
    </location>
</feature>
<feature type="transmembrane region" description="Helical" evidence="7">
    <location>
        <begin position="329"/>
        <end position="349"/>
    </location>
</feature>
<evidence type="ECO:0000259" key="9">
    <source>
        <dbReference type="Pfam" id="PF09335"/>
    </source>
</evidence>
<keyword evidence="6 7" id="KW-0472">Membrane</keyword>
<dbReference type="InterPro" id="IPR032816">
    <property type="entry name" value="VTT_dom"/>
</dbReference>
<accession>A0A0W0TQX2</accession>
<name>A0A0W0TQX2_LEGER</name>
<sequence length="707" mass="79926">MTLFAEYIQPVTAWLHAHPHWALIFTFLISFTESLAIIGSVIPGSVTMTAIGILAGSGVMRIDLTLLAAMLGAVAGDSASYMLGYTFSDKLGTIWPFSRYPQWLTYGKDFFTRHGGKSVLIGRFVGPLRSIIPVIAGMMHMSHLRFYIANIISAIAWSILYVLPGILIGAASNELAPESATKLFVFVLIVLGVVWLASVLVKWLIIRLNRFLRTHLHDFWSWSACHPHLARFFQFITPAEETNHYATAGLVLLFLVCFLSFWIVTILALHHGWVTGVNQPVHLLLQSIRTASFDSFFIVSAQLCSNLTLVTLTTAILLITAYYRDWRTLVFFANLLFSTTVVLLLTHWLIDTQRPSGLLEVKSGNSYPAIQLTYATAIFSALLYYIGQYGNSRLKPTINLIFNLALLIAGFANLYLGDHWFTDILGAYLAGLSLSVLHWLFYRRKPASVAYSSYLASGLAFLLLIASSLSGLLNYNQEIRGHQPYFAQYVFTDHLWWNQSKPLLPIYRVNRLGHPVSYFNLQYAGTVSRIESSLSAFGWRKQNESLYRSLLKRLNGHSSYAEMPLMAQLYQNRKPVLIMTYDPKDGGPSLVLRLWRSNYHLKHYRQPIWIGSVHSKALSKKQIATETKTAHHPALYYVRMALSQYLQREVALPVNPSKKLLIDVEPKLLLIKELAPSELFNFTVLPHYQHPMTPVGTNDFLSFQATY</sequence>
<comment type="subcellular location">
    <subcellularLocation>
        <location evidence="1">Cell membrane</location>
        <topology evidence="1">Multi-pass membrane protein</topology>
    </subcellularLocation>
</comment>
<dbReference type="Pfam" id="PF14067">
    <property type="entry name" value="LssY_C"/>
    <property type="match status" value="1"/>
</dbReference>
<evidence type="ECO:0000313" key="11">
    <source>
        <dbReference type="EMBL" id="KTC98066.1"/>
    </source>
</evidence>
<dbReference type="Proteomes" id="UP000054773">
    <property type="component" value="Unassembled WGS sequence"/>
</dbReference>
<dbReference type="STRING" id="448.Lery_1120"/>
<evidence type="ECO:0000256" key="6">
    <source>
        <dbReference type="ARBA" id="ARBA00023136"/>
    </source>
</evidence>
<evidence type="ECO:0000256" key="4">
    <source>
        <dbReference type="ARBA" id="ARBA00022692"/>
    </source>
</evidence>
<protein>
    <submittedName>
        <fullName evidence="11">Secretion system protein Y</fullName>
    </submittedName>
</protein>
<keyword evidence="12" id="KW-1185">Reference proteome</keyword>
<dbReference type="Pfam" id="PF01569">
    <property type="entry name" value="PAP2"/>
    <property type="match status" value="1"/>
</dbReference>
<evidence type="ECO:0000256" key="2">
    <source>
        <dbReference type="ARBA" id="ARBA00010792"/>
    </source>
</evidence>
<feature type="transmembrane region" description="Helical" evidence="7">
    <location>
        <begin position="250"/>
        <end position="273"/>
    </location>
</feature>
<dbReference type="GO" id="GO:0005886">
    <property type="term" value="C:plasma membrane"/>
    <property type="evidence" value="ECO:0007669"/>
    <property type="project" value="UniProtKB-SubCell"/>
</dbReference>
<keyword evidence="5 7" id="KW-1133">Transmembrane helix</keyword>
<feature type="transmembrane region" description="Helical" evidence="7">
    <location>
        <begin position="64"/>
        <end position="87"/>
    </location>
</feature>
<dbReference type="CDD" id="cd03392">
    <property type="entry name" value="PAP2_like_2"/>
    <property type="match status" value="1"/>
</dbReference>
<comment type="caution">
    <text evidence="11">The sequence shown here is derived from an EMBL/GenBank/DDBJ whole genome shotgun (WGS) entry which is preliminary data.</text>
</comment>
<dbReference type="RefSeq" id="WP_058526276.1">
    <property type="nucleotide sequence ID" value="NZ_CAAAHY010000002.1"/>
</dbReference>
<dbReference type="InterPro" id="IPR032818">
    <property type="entry name" value="DedA-like"/>
</dbReference>
<keyword evidence="3" id="KW-1003">Cell membrane</keyword>
<gene>
    <name evidence="11" type="primary">lssY</name>
    <name evidence="11" type="ORF">Lery_1120</name>
</gene>
<dbReference type="InterPro" id="IPR000326">
    <property type="entry name" value="PAP2/HPO"/>
</dbReference>
<feature type="transmembrane region" description="Helical" evidence="7">
    <location>
        <begin position="146"/>
        <end position="171"/>
    </location>
</feature>
<evidence type="ECO:0000259" key="8">
    <source>
        <dbReference type="Pfam" id="PF01569"/>
    </source>
</evidence>
<dbReference type="Gene3D" id="1.20.144.10">
    <property type="entry name" value="Phosphatidic acid phosphatase type 2/haloperoxidase"/>
    <property type="match status" value="1"/>
</dbReference>
<dbReference type="EMBL" id="LNYA01000023">
    <property type="protein sequence ID" value="KTC98066.1"/>
    <property type="molecule type" value="Genomic_DNA"/>
</dbReference>
<evidence type="ECO:0000256" key="1">
    <source>
        <dbReference type="ARBA" id="ARBA00004651"/>
    </source>
</evidence>
<evidence type="ECO:0000256" key="5">
    <source>
        <dbReference type="ARBA" id="ARBA00022989"/>
    </source>
</evidence>
<feature type="transmembrane region" description="Helical" evidence="7">
    <location>
        <begin position="398"/>
        <end position="416"/>
    </location>
</feature>
<dbReference type="SUPFAM" id="SSF48317">
    <property type="entry name" value="Acid phosphatase/Vanadium-dependent haloperoxidase"/>
    <property type="match status" value="1"/>
</dbReference>
<keyword evidence="4 7" id="KW-0812">Transmembrane</keyword>
<evidence type="ECO:0000256" key="3">
    <source>
        <dbReference type="ARBA" id="ARBA00022475"/>
    </source>
</evidence>
<reference evidence="11 12" key="1">
    <citation type="submission" date="2015-11" db="EMBL/GenBank/DDBJ databases">
        <title>Genomic analysis of 38 Legionella species identifies large and diverse effector repertoires.</title>
        <authorList>
            <person name="Burstein D."/>
            <person name="Amaro F."/>
            <person name="Zusman T."/>
            <person name="Lifshitz Z."/>
            <person name="Cohen O."/>
            <person name="Gilbert J.A."/>
            <person name="Pupko T."/>
            <person name="Shuman H.A."/>
            <person name="Segal G."/>
        </authorList>
    </citation>
    <scope>NUCLEOTIDE SEQUENCE [LARGE SCALE GENOMIC DNA]</scope>
    <source>
        <strain evidence="11 12">SE-32A-C8</strain>
    </source>
</reference>
<feature type="transmembrane region" description="Helical" evidence="7">
    <location>
        <begin position="293"/>
        <end position="322"/>
    </location>
</feature>
<dbReference type="OrthoDB" id="9780918at2"/>
<feature type="transmembrane region" description="Helical" evidence="7">
    <location>
        <begin position="422"/>
        <end position="442"/>
    </location>
</feature>